<proteinExistence type="predicted"/>
<dbReference type="eggNOG" id="COG1865">
    <property type="taxonomic scope" value="Bacteria"/>
</dbReference>
<dbReference type="InterPro" id="IPR052209">
    <property type="entry name" value="CbiZ"/>
</dbReference>
<protein>
    <submittedName>
        <fullName evidence="1">CcbiZ-like protein (Partial)</fullName>
    </submittedName>
</protein>
<dbReference type="InterPro" id="IPR002808">
    <property type="entry name" value="AdoCbi_amidolase"/>
</dbReference>
<organism evidence="1 2">
    <name type="scientific">Methylorubrum extorquens (strain ATCC 14718 / DSM 1338 / JCM 2805 / NCIMB 9133 / AM1)</name>
    <name type="common">Methylobacterium extorquens</name>
    <dbReference type="NCBI Taxonomy" id="272630"/>
    <lineage>
        <taxon>Bacteria</taxon>
        <taxon>Pseudomonadati</taxon>
        <taxon>Pseudomonadota</taxon>
        <taxon>Alphaproteobacteria</taxon>
        <taxon>Hyphomicrobiales</taxon>
        <taxon>Methylobacteriaceae</taxon>
        <taxon>Methylorubrum</taxon>
    </lineage>
</organism>
<sequence>MPWSSFQLCRKVAWLEVRNADLPPGLDPFALPEERVVAAAHEDAVALTTSRDVRHHHLGRVQCGEIAATCLATVGLSNPVRVARPRGAAALLGTINLLVHVLCALSQAAPIETISIATQTRTAAILALDLRIEGTAVSGTGTGCIVVAVPASLCDLVRRGRQVWRVELPPPRAPHQSGSCVRFLHTFASLTNCSTIVRK</sequence>
<dbReference type="HOGENOM" id="CLU_077662_3_0_5"/>
<evidence type="ECO:0000313" key="2">
    <source>
        <dbReference type="Proteomes" id="UP000009081"/>
    </source>
</evidence>
<dbReference type="PANTHER" id="PTHR35336">
    <property type="entry name" value="ADENOSYLCOBINAMIDE AMIDOHYDROLASE"/>
    <property type="match status" value="1"/>
</dbReference>
<dbReference type="AlphaFoldDB" id="C5ATM0"/>
<dbReference type="KEGG" id="mea:Mex_1p2791"/>
<reference evidence="1 2" key="1">
    <citation type="journal article" date="2009" name="PLoS ONE">
        <title>Methylobacterium genome sequences: a reference blueprint to investigate microbial metabolism of C1 compounds from natural and industrial sources.</title>
        <authorList>
            <person name="Vuilleumier S."/>
            <person name="Chistoserdova L."/>
            <person name="Lee M.-C."/>
            <person name="Bringel F."/>
            <person name="Lajus A."/>
            <person name="Zhou Y."/>
            <person name="Gourion B."/>
            <person name="Barbe V."/>
            <person name="Chang J."/>
            <person name="Cruveiller S."/>
            <person name="Dossat C."/>
            <person name="Gillett W."/>
            <person name="Gruffaz C."/>
            <person name="Haugen E."/>
            <person name="Hourcade E."/>
            <person name="Levy R."/>
            <person name="Mangenot S."/>
            <person name="Muller E."/>
            <person name="Nadalig T."/>
            <person name="Pagni M."/>
            <person name="Penny C."/>
            <person name="Peyraud R."/>
            <person name="Robinson D.G."/>
            <person name="Roche D."/>
            <person name="Rouy Z."/>
            <person name="Saenampechek C."/>
            <person name="Salvignol G."/>
            <person name="Vallenet D."/>
            <person name="Wu Z."/>
            <person name="Marx C.J."/>
            <person name="Vorholt J.A."/>
            <person name="Olson M.V."/>
            <person name="Kaul R."/>
            <person name="Weissenbach J."/>
            <person name="Medigue C."/>
            <person name="Lidstrom M.E."/>
        </authorList>
    </citation>
    <scope>NUCLEOTIDE SEQUENCE [LARGE SCALE GENOMIC DNA]</scope>
    <source>
        <strain evidence="2">ATCC 14718 / DSM 1338 / JCM 2805 / NCIMB 9133 / AM1</strain>
    </source>
</reference>
<name>C5ATM0_METEA</name>
<dbReference type="EMBL" id="CP001510">
    <property type="protein sequence ID" value="ACS40544.1"/>
    <property type="molecule type" value="Genomic_DNA"/>
</dbReference>
<gene>
    <name evidence="1" type="ordered locus">MexAM1_META1p2791</name>
</gene>
<dbReference type="Pfam" id="PF01955">
    <property type="entry name" value="CbiZ"/>
    <property type="match status" value="1"/>
</dbReference>
<dbReference type="Proteomes" id="UP000009081">
    <property type="component" value="Chromosome"/>
</dbReference>
<keyword evidence="2" id="KW-1185">Reference proteome</keyword>
<evidence type="ECO:0000313" key="1">
    <source>
        <dbReference type="EMBL" id="ACS40544.1"/>
    </source>
</evidence>
<dbReference type="PANTHER" id="PTHR35336:SF5">
    <property type="entry name" value="ADENOSYLCOBINAMIDE AMIDOHYDROLASE"/>
    <property type="match status" value="1"/>
</dbReference>
<accession>C5ATM0</accession>
<dbReference type="OrthoDB" id="9767827at2"/>